<evidence type="ECO:0000313" key="3">
    <source>
        <dbReference type="Proteomes" id="UP001642409"/>
    </source>
</evidence>
<organism evidence="1">
    <name type="scientific">Hexamita inflata</name>
    <dbReference type="NCBI Taxonomy" id="28002"/>
    <lineage>
        <taxon>Eukaryota</taxon>
        <taxon>Metamonada</taxon>
        <taxon>Diplomonadida</taxon>
        <taxon>Hexamitidae</taxon>
        <taxon>Hexamitinae</taxon>
        <taxon>Hexamita</taxon>
    </lineage>
</organism>
<comment type="caution">
    <text evidence="1">The sequence shown here is derived from an EMBL/GenBank/DDBJ whole genome shotgun (WGS) entry which is preliminary data.</text>
</comment>
<name>A0AA86QCW8_9EUKA</name>
<dbReference type="Proteomes" id="UP001642409">
    <property type="component" value="Unassembled WGS sequence"/>
</dbReference>
<proteinExistence type="predicted"/>
<dbReference type="EMBL" id="CAXDID020000101">
    <property type="protein sequence ID" value="CAL6026305.1"/>
    <property type="molecule type" value="Genomic_DNA"/>
</dbReference>
<accession>A0AA86QCW8</accession>
<dbReference type="AlphaFoldDB" id="A0AA86QCW8"/>
<protein>
    <submittedName>
        <fullName evidence="1">Uncharacterized protein</fullName>
    </submittedName>
</protein>
<gene>
    <name evidence="2" type="ORF">HINF_LOCUS30784</name>
    <name evidence="1" type="ORF">HINF_LOCUS44614</name>
</gene>
<sequence>MHAKPDPSTGYSTCICNDSSLVLQADGVNCKCKDDTYFNLLLRSCVQCSIGIPNSSQTFCICPINTYYFSHVSQSCILCSLGSITSSASNVCSCKTDKQYIRSDICAGCGDGSISTADELTCSCSLIINKRFDEFQNKCLDCGTAFSASITYKDRSTCVCPIGKVNINNNTCETCVSGSVDKNQGVTNVDGCQCINASHFWSAKNNTCTLCPFGITDSDNKCVCPPNSQPDNLNRSCICFGNYQFDGHNCVECPENFNVVNGICRFNSSANPYSLQKECPPNSVPNKDNTNCVCDGNYFYTRSNNSCSLCPGGSTVTDNICAINQYTGIPPMVICGLHAKPDPSTGNISCMCNDSSLVLLSDGLNCQCPSTKYFNSIDRTCLTCPMLQDPVNGPQQLQPDGTKTFCVCSSTSYFDVVTKSCRVCPTDSITSPVQNICNCKKDKAYIRPTNNKCDGCAGGSIASTADGLSCSCDNNQLSITRFDESQNKCIPCGSAFQTAITYYDRSVCVCNTGLVNINNASCQQCISGSVDKNLGVRNVAGCQCINTSYFWSAQNNTCTLCPFGVADENNSCVCPKNSQLNNQNNGCICSGNYVFDGHNCIGSNNCPIGSTASSDYSTCVCSGNKYFNGQSCLPCLENSIAVNNVCVCDSQSYTVRIQNWIPVCFKCPSDAAPDNISKTCVCSSGKYYSVFKNACVTQDMICSQQKIINRISVSFCSDKLFLSNTFVNKILGFVASQSTTVFLRLQKMQNVNIQLTQVNNRGKSFALTFGQNVFICSSQINLEGSGSKGSLLPFGSIKIVQSNIKFSFDGSGSGITLSGNFIAVVQSNIQITFTQEHFLISENAKKLTIANSKLYGNTLKLGMMVTDIKESCISGIDISLGVPECE</sequence>
<dbReference type="EMBL" id="CATOUU010000880">
    <property type="protein sequence ID" value="CAI9956969.1"/>
    <property type="molecule type" value="Genomic_DNA"/>
</dbReference>
<evidence type="ECO:0000313" key="1">
    <source>
        <dbReference type="EMBL" id="CAI9956969.1"/>
    </source>
</evidence>
<reference evidence="2 3" key="2">
    <citation type="submission" date="2024-07" db="EMBL/GenBank/DDBJ databases">
        <authorList>
            <person name="Akdeniz Z."/>
        </authorList>
    </citation>
    <scope>NUCLEOTIDE SEQUENCE [LARGE SCALE GENOMIC DNA]</scope>
</reference>
<reference evidence="1" key="1">
    <citation type="submission" date="2023-06" db="EMBL/GenBank/DDBJ databases">
        <authorList>
            <person name="Kurt Z."/>
        </authorList>
    </citation>
    <scope>NUCLEOTIDE SEQUENCE</scope>
</reference>
<keyword evidence="3" id="KW-1185">Reference proteome</keyword>
<evidence type="ECO:0000313" key="2">
    <source>
        <dbReference type="EMBL" id="CAL6026305.1"/>
    </source>
</evidence>